<dbReference type="EMBL" id="CP099799">
    <property type="protein sequence ID" value="USS00040.1"/>
    <property type="molecule type" value="Genomic_DNA"/>
</dbReference>
<proteinExistence type="predicted"/>
<dbReference type="Proteomes" id="UP000280586">
    <property type="component" value="Chromosome"/>
</dbReference>
<evidence type="ECO:0000259" key="1">
    <source>
        <dbReference type="Pfam" id="PF20250"/>
    </source>
</evidence>
<dbReference type="Proteomes" id="UP001055437">
    <property type="component" value="Chromosome"/>
</dbReference>
<dbReference type="PANTHER" id="PTHR38032">
    <property type="entry name" value="POLYMERASE-RELATED"/>
    <property type="match status" value="1"/>
</dbReference>
<feature type="domain" description="Flagellar Assembly Protein A N-terminal region" evidence="1">
    <location>
        <begin position="122"/>
        <end position="269"/>
    </location>
</feature>
<organism evidence="2 4">
    <name type="scientific">Clostridium septicum</name>
    <dbReference type="NCBI Taxonomy" id="1504"/>
    <lineage>
        <taxon>Bacteria</taxon>
        <taxon>Bacillati</taxon>
        <taxon>Bacillota</taxon>
        <taxon>Clostridia</taxon>
        <taxon>Eubacteriales</taxon>
        <taxon>Clostridiaceae</taxon>
        <taxon>Clostridium</taxon>
    </lineage>
</organism>
<dbReference type="InterPro" id="IPR046865">
    <property type="entry name" value="FapA_b_solenoid"/>
</dbReference>
<sequence>MNTNLKETLDENVNGSIKIEKGEFIITNPKGNGEFAKLIPTNSGELYVNDKLITDSIEVKDTDKITFKGKKEEGNSVINITTNKSNTEAYLTIEYTPSFVYKLSDTDKRNFIQLETEKVEENIEQKVSSLDIIKALKEKGIVYGVDTENLKLVNDSYEVEKLIIARGLFPVHPEEDKLKIYFNKKNQKDLDSLKNIDYKNLNYVTSVKAGEILAEIIKGEEGKDGIDVFGKLLLKKPKNKLKYKVGDGCILKDNKIVASIDGRPNIKKNVITVEPIYVIEKDIDISTGNIEFAGAIEIKGKVTEGMKVKAEKGVFILKGIFSSEIEAKGDSSILGSIVNSKINVGSTDLLKETRITSLNELIESLNSIVENIKFLKEKKLVNNGGTDGLLIKTLIDTKYKMIVRQCISVISNTINDEEAQSRVVSLIKSKLIGLGPTKILNYMELNQIIDEALLEIEKLKCNLSLPVDLNIEYAQEANIEASGNICISGKGVFASNIKSLESVEFIQNNAICRGGHIKAKKVIKSKIIGSEAGFTTKLEVEAKGHIYADIAYQNTVFIVGNRKYVLDKPSKDIHAYLDKFGDIEIEKFVL</sequence>
<dbReference type="InterPro" id="IPR005646">
    <property type="entry name" value="FapA"/>
</dbReference>
<dbReference type="Pfam" id="PF03961">
    <property type="entry name" value="FapA"/>
    <property type="match status" value="1"/>
</dbReference>
<dbReference type="InterPro" id="IPR046866">
    <property type="entry name" value="FapA_N"/>
</dbReference>
<dbReference type="Pfam" id="PF20250">
    <property type="entry name" value="FapA_N"/>
    <property type="match status" value="1"/>
</dbReference>
<accession>A0A9N7PJY2</accession>
<evidence type="ECO:0000313" key="2">
    <source>
        <dbReference type="EMBL" id="AYE33462.1"/>
    </source>
</evidence>
<dbReference type="RefSeq" id="WP_066676973.1">
    <property type="nucleotide sequence ID" value="NZ_CABMIZ010000021.1"/>
</dbReference>
<dbReference type="KEGG" id="csep:CP523_02770"/>
<dbReference type="PANTHER" id="PTHR38032:SF1">
    <property type="entry name" value="RNA-BINDING PROTEIN KHPB N-TERMINAL DOMAIN-CONTAINING PROTEIN"/>
    <property type="match status" value="1"/>
</dbReference>
<dbReference type="OrthoDB" id="1279at2"/>
<dbReference type="EMBL" id="CP023671">
    <property type="protein sequence ID" value="AYE33462.1"/>
    <property type="molecule type" value="Genomic_DNA"/>
</dbReference>
<dbReference type="AlphaFoldDB" id="A0A9N7PJY2"/>
<protein>
    <submittedName>
        <fullName evidence="2">DUF342 domain-containing protein</fullName>
    </submittedName>
    <submittedName>
        <fullName evidence="3">FapA family protein</fullName>
    </submittedName>
</protein>
<evidence type="ECO:0000313" key="5">
    <source>
        <dbReference type="Proteomes" id="UP001055437"/>
    </source>
</evidence>
<name>A0A9N7PJY2_CLOSE</name>
<keyword evidence="5" id="KW-1185">Reference proteome</keyword>
<reference evidence="2 4" key="1">
    <citation type="submission" date="2017-09" db="EMBL/GenBank/DDBJ databases">
        <authorList>
            <person name="Thomas P."/>
            <person name="Seyboldt C."/>
        </authorList>
    </citation>
    <scope>NUCLEOTIDE SEQUENCE [LARGE SCALE GENOMIC DNA]</scope>
    <source>
        <strain evidence="2 4">DSM 7534</strain>
    </source>
</reference>
<dbReference type="GeneID" id="303559601"/>
<reference evidence="3" key="2">
    <citation type="submission" date="2022-06" db="EMBL/GenBank/DDBJ databases">
        <authorList>
            <person name="Holder M.E."/>
            <person name="Ajami N.J."/>
            <person name="Petrosino J.F."/>
        </authorList>
    </citation>
    <scope>NUCLEOTIDE SEQUENCE</scope>
    <source>
        <strain evidence="3">RMA 8861</strain>
    </source>
</reference>
<gene>
    <name evidence="2" type="ORF">CP523_02770</name>
    <name evidence="3" type="ORF">NH397_11105</name>
</gene>
<evidence type="ECO:0000313" key="4">
    <source>
        <dbReference type="Proteomes" id="UP000280586"/>
    </source>
</evidence>
<evidence type="ECO:0000313" key="3">
    <source>
        <dbReference type="EMBL" id="USS00040.1"/>
    </source>
</evidence>